<keyword evidence="4" id="KW-0805">Transcription regulation</keyword>
<keyword evidence="7" id="KW-0539">Nucleus</keyword>
<dbReference type="RefSeq" id="XP_007910908.1">
    <property type="nucleotide sequence ID" value="XM_007912717.1"/>
</dbReference>
<feature type="compositionally biased region" description="Polar residues" evidence="8">
    <location>
        <begin position="836"/>
        <end position="860"/>
    </location>
</feature>
<evidence type="ECO:0000256" key="4">
    <source>
        <dbReference type="ARBA" id="ARBA00023015"/>
    </source>
</evidence>
<keyword evidence="2" id="KW-0479">Metal-binding</keyword>
<evidence type="ECO:0000256" key="8">
    <source>
        <dbReference type="SAM" id="MobiDB-lite"/>
    </source>
</evidence>
<dbReference type="InterPro" id="IPR051089">
    <property type="entry name" value="prtT"/>
</dbReference>
<dbReference type="InterPro" id="IPR001138">
    <property type="entry name" value="Zn2Cys6_DnaBD"/>
</dbReference>
<dbReference type="GeneID" id="19321316"/>
<dbReference type="Pfam" id="PF00172">
    <property type="entry name" value="Zn_clus"/>
    <property type="match status" value="1"/>
</dbReference>
<dbReference type="FunFam" id="4.10.240.10:FF:000003">
    <property type="entry name" value="C6 transcription factor (Leu3)"/>
    <property type="match status" value="1"/>
</dbReference>
<dbReference type="GO" id="GO:0000976">
    <property type="term" value="F:transcription cis-regulatory region binding"/>
    <property type="evidence" value="ECO:0007669"/>
    <property type="project" value="TreeGrafter"/>
</dbReference>
<evidence type="ECO:0000256" key="2">
    <source>
        <dbReference type="ARBA" id="ARBA00022723"/>
    </source>
</evidence>
<feature type="domain" description="Zn(2)-C6 fungal-type" evidence="9">
    <location>
        <begin position="138"/>
        <end position="172"/>
    </location>
</feature>
<name>R8BYH1_PHAM7</name>
<dbReference type="eggNOG" id="ENOG502QRYY">
    <property type="taxonomic scope" value="Eukaryota"/>
</dbReference>
<dbReference type="EMBL" id="KB932780">
    <property type="protein sequence ID" value="EOO04339.1"/>
    <property type="molecule type" value="Genomic_DNA"/>
</dbReference>
<reference evidence="11" key="1">
    <citation type="journal article" date="2013" name="Genome Announc.">
        <title>Draft genome sequence of the ascomycete Phaeoacremonium aleophilum strain UCR-PA7, a causal agent of the esca disease complex in grapevines.</title>
        <authorList>
            <person name="Blanco-Ulate B."/>
            <person name="Rolshausen P."/>
            <person name="Cantu D."/>
        </authorList>
    </citation>
    <scope>NUCLEOTIDE SEQUENCE [LARGE SCALE GENOMIC DNA]</scope>
    <source>
        <strain evidence="11">UCR-PA7</strain>
    </source>
</reference>
<keyword evidence="5" id="KW-0238">DNA-binding</keyword>
<dbReference type="GO" id="GO:0001216">
    <property type="term" value="F:DNA-binding transcription activator activity"/>
    <property type="evidence" value="ECO:0007669"/>
    <property type="project" value="UniProtKB-ARBA"/>
</dbReference>
<dbReference type="AlphaFoldDB" id="R8BYH1"/>
<protein>
    <submittedName>
        <fullName evidence="10">Putative fungal specific transcription protein</fullName>
    </submittedName>
</protein>
<dbReference type="HOGENOM" id="CLU_006524_0_0_1"/>
<evidence type="ECO:0000256" key="7">
    <source>
        <dbReference type="ARBA" id="ARBA00023242"/>
    </source>
</evidence>
<evidence type="ECO:0000256" key="6">
    <source>
        <dbReference type="ARBA" id="ARBA00023163"/>
    </source>
</evidence>
<feature type="compositionally biased region" description="Polar residues" evidence="8">
    <location>
        <begin position="301"/>
        <end position="310"/>
    </location>
</feature>
<keyword evidence="6" id="KW-0804">Transcription</keyword>
<dbReference type="PANTHER" id="PTHR31845:SF39">
    <property type="entry name" value="TRANSCRIPTION FACTOR PBCR-RELATED"/>
    <property type="match status" value="1"/>
</dbReference>
<feature type="region of interest" description="Disordered" evidence="8">
    <location>
        <begin position="801"/>
        <end position="820"/>
    </location>
</feature>
<evidence type="ECO:0000256" key="1">
    <source>
        <dbReference type="ARBA" id="ARBA00004123"/>
    </source>
</evidence>
<organism evidence="10 11">
    <name type="scientific">Phaeoacremonium minimum (strain UCR-PA7)</name>
    <name type="common">Esca disease fungus</name>
    <name type="synonym">Togninia minima</name>
    <dbReference type="NCBI Taxonomy" id="1286976"/>
    <lineage>
        <taxon>Eukaryota</taxon>
        <taxon>Fungi</taxon>
        <taxon>Dikarya</taxon>
        <taxon>Ascomycota</taxon>
        <taxon>Pezizomycotina</taxon>
        <taxon>Sordariomycetes</taxon>
        <taxon>Sordariomycetidae</taxon>
        <taxon>Togniniales</taxon>
        <taxon>Togniniaceae</taxon>
        <taxon>Phaeoacremonium</taxon>
    </lineage>
</organism>
<dbReference type="CDD" id="cd12148">
    <property type="entry name" value="fungal_TF_MHR"/>
    <property type="match status" value="1"/>
</dbReference>
<feature type="region of interest" description="Disordered" evidence="8">
    <location>
        <begin position="280"/>
        <end position="315"/>
    </location>
</feature>
<proteinExistence type="predicted"/>
<dbReference type="Proteomes" id="UP000014074">
    <property type="component" value="Unassembled WGS sequence"/>
</dbReference>
<accession>R8BYH1</accession>
<dbReference type="PANTHER" id="PTHR31845">
    <property type="entry name" value="FINGER DOMAIN PROTEIN, PUTATIVE-RELATED"/>
    <property type="match status" value="1"/>
</dbReference>
<feature type="region of interest" description="Disordered" evidence="8">
    <location>
        <begin position="1"/>
        <end position="136"/>
    </location>
</feature>
<dbReference type="GO" id="GO:0005634">
    <property type="term" value="C:nucleus"/>
    <property type="evidence" value="ECO:0007669"/>
    <property type="project" value="UniProtKB-SubCell"/>
</dbReference>
<feature type="compositionally biased region" description="Low complexity" evidence="8">
    <location>
        <begin position="71"/>
        <end position="97"/>
    </location>
</feature>
<comment type="subcellular location">
    <subcellularLocation>
        <location evidence="1">Nucleus</location>
    </subcellularLocation>
</comment>
<dbReference type="Gene3D" id="4.10.240.10">
    <property type="entry name" value="Zn(2)-C6 fungal-type DNA-binding domain"/>
    <property type="match status" value="1"/>
</dbReference>
<dbReference type="PROSITE" id="PS00463">
    <property type="entry name" value="ZN2_CY6_FUNGAL_1"/>
    <property type="match status" value="1"/>
</dbReference>
<dbReference type="SMART" id="SM00066">
    <property type="entry name" value="GAL4"/>
    <property type="match status" value="1"/>
</dbReference>
<gene>
    <name evidence="10" type="ORF">UCRPA7_119</name>
</gene>
<dbReference type="PROSITE" id="PS50048">
    <property type="entry name" value="ZN2_CY6_FUNGAL_2"/>
    <property type="match status" value="1"/>
</dbReference>
<feature type="compositionally biased region" description="Basic and acidic residues" evidence="8">
    <location>
        <begin position="287"/>
        <end position="297"/>
    </location>
</feature>
<keyword evidence="3" id="KW-0862">Zinc</keyword>
<dbReference type="SUPFAM" id="SSF57701">
    <property type="entry name" value="Zn2/Cys6 DNA-binding domain"/>
    <property type="match status" value="1"/>
</dbReference>
<dbReference type="OrthoDB" id="8062037at2759"/>
<evidence type="ECO:0000313" key="11">
    <source>
        <dbReference type="Proteomes" id="UP000014074"/>
    </source>
</evidence>
<feature type="region of interest" description="Disordered" evidence="8">
    <location>
        <begin position="833"/>
        <end position="860"/>
    </location>
</feature>
<dbReference type="KEGG" id="tmn:UCRPA7_119"/>
<sequence length="940" mass="101242">MDASALDPRLRASDDIASSSPTTSPTVAGNHHHGTSAFLATAQASTGSPVAATGHLQQQQHHPASHPTPYSTTSAAFTPETPTTATPGTVAGVTSTTHSNNHSHGTPPSAVSGPHGDGDDTPIDPNAPPGTDPKKPRACEACRGLKVRCEPDPTNPDGPCKRCAKAGRECLITQPTRKRQKKTDSRVAELEKKIDALTATLSATRGGGVAVGGGVGGPGQQRDEIVAHGLYGRPSMDWAGANVGSRDHSAPAKPAQTQSPFGGIGDGRQAAYAPPMVLAGQKRKHTETRDSASEDVRASPSMATSSLGQDTRNREYSDVVDRGVITMEKAAELFARYNEQMVPHLPGVVFPEGTLVSEIRKSKPLLFLAIMSAASSETPNTQRVLVKELMQIFAEKIIMTGEKSLELVQALHVAVIWYWPPEHFEELKFYQLVHIAAVMAIDIGLGRKKPGKHRRNIPYAWQDHPFRKHPPPDPTSIEARRCWLTSYFLTANTSMALHRPNLVTWTAFMTECMDVLESSPEAAPTDKYLCHLVWTHRLSEEVGIQFAMDDPNVFINIADARTQYALRGFERDLEKYRNSVPKDLHQPSLELGFHVLNLYMHEIALHVEAGNNKPQTLITEALREGFISDGPLTPAHINALSCCLTAIDGIFETFLSLDVASIRCLPVFNLVRVAYATVVLIKMYFAATSPNSELGKVINKDNMKVEQHLEGLLEKFRDTAADDKSRPAAKFLVVLVMIRSWFQKQGFGSGDANKLRDGGATPGSQSREAGPITPAPPEYAATANTPLQLLSEIATHDQAAASNAASASANRSGRASNPPLHYSLTQMQPFMYDSAASGSSGETPSTIANTGTTPVPGTDAQQQFNGPVGPPMPWLNNSFNSDFDYASINGLTQAMDLTLAGLTDGDDIGGFDYGMRYVMGDPIFGGLVSDIPGANFNFQL</sequence>
<evidence type="ECO:0000259" key="9">
    <source>
        <dbReference type="PROSITE" id="PS50048"/>
    </source>
</evidence>
<feature type="compositionally biased region" description="Low complexity" evidence="8">
    <location>
        <begin position="801"/>
        <end position="817"/>
    </location>
</feature>
<dbReference type="InterPro" id="IPR036864">
    <property type="entry name" value="Zn2-C6_fun-type_DNA-bd_sf"/>
</dbReference>
<feature type="region of interest" description="Disordered" evidence="8">
    <location>
        <begin position="752"/>
        <end position="780"/>
    </location>
</feature>
<evidence type="ECO:0000256" key="5">
    <source>
        <dbReference type="ARBA" id="ARBA00023125"/>
    </source>
</evidence>
<dbReference type="CDD" id="cd00067">
    <property type="entry name" value="GAL4"/>
    <property type="match status" value="1"/>
</dbReference>
<dbReference type="GO" id="GO:0008270">
    <property type="term" value="F:zinc ion binding"/>
    <property type="evidence" value="ECO:0007669"/>
    <property type="project" value="InterPro"/>
</dbReference>
<keyword evidence="11" id="KW-1185">Reference proteome</keyword>
<dbReference type="GO" id="GO:0000981">
    <property type="term" value="F:DNA-binding transcription factor activity, RNA polymerase II-specific"/>
    <property type="evidence" value="ECO:0007669"/>
    <property type="project" value="InterPro"/>
</dbReference>
<evidence type="ECO:0000256" key="3">
    <source>
        <dbReference type="ARBA" id="ARBA00022833"/>
    </source>
</evidence>
<evidence type="ECO:0000313" key="10">
    <source>
        <dbReference type="EMBL" id="EOO04339.1"/>
    </source>
</evidence>
<feature type="region of interest" description="Disordered" evidence="8">
    <location>
        <begin position="243"/>
        <end position="263"/>
    </location>
</feature>